<dbReference type="InterPro" id="IPR011009">
    <property type="entry name" value="Kinase-like_dom_sf"/>
</dbReference>
<evidence type="ECO:0000256" key="10">
    <source>
        <dbReference type="SAM" id="MobiDB-lite"/>
    </source>
</evidence>
<evidence type="ECO:0000256" key="4">
    <source>
        <dbReference type="ARBA" id="ARBA00022741"/>
    </source>
</evidence>
<dbReference type="Gene3D" id="3.30.430.20">
    <property type="entry name" value="Gnk2 domain, C-X8-C-X2-C motif"/>
    <property type="match status" value="2"/>
</dbReference>
<evidence type="ECO:0000256" key="7">
    <source>
        <dbReference type="ARBA" id="ARBA00023170"/>
    </source>
</evidence>
<dbReference type="SUPFAM" id="SSF56112">
    <property type="entry name" value="Protein kinase-like (PK-like)"/>
    <property type="match status" value="1"/>
</dbReference>
<dbReference type="Gene3D" id="1.10.510.10">
    <property type="entry name" value="Transferase(Phosphotransferase) domain 1"/>
    <property type="match status" value="1"/>
</dbReference>
<evidence type="ECO:0000259" key="14">
    <source>
        <dbReference type="PROSITE" id="PS51473"/>
    </source>
</evidence>
<dbReference type="PROSITE" id="PS51473">
    <property type="entry name" value="GNK2"/>
    <property type="match status" value="2"/>
</dbReference>
<feature type="compositionally biased region" description="Low complexity" evidence="10">
    <location>
        <begin position="759"/>
        <end position="777"/>
    </location>
</feature>
<feature type="domain" description="Gnk2-homologous" evidence="14">
    <location>
        <begin position="136"/>
        <end position="242"/>
    </location>
</feature>
<dbReference type="InterPro" id="IPR017441">
    <property type="entry name" value="Protein_kinase_ATP_BS"/>
</dbReference>
<keyword evidence="11" id="KW-1133">Transmembrane helix</keyword>
<dbReference type="InterPro" id="IPR000719">
    <property type="entry name" value="Prot_kinase_dom"/>
</dbReference>
<evidence type="ECO:0000256" key="6">
    <source>
        <dbReference type="ARBA" id="ARBA00022840"/>
    </source>
</evidence>
<evidence type="ECO:0000256" key="2">
    <source>
        <dbReference type="ARBA" id="ARBA00022527"/>
    </source>
</evidence>
<feature type="transmembrane region" description="Helical" evidence="11">
    <location>
        <begin position="308"/>
        <end position="332"/>
    </location>
</feature>
<feature type="chain" id="PRO_5002311104" description="Protein kinase domain-containing protein" evidence="12">
    <location>
        <begin position="22"/>
        <end position="783"/>
    </location>
</feature>
<accession>A0A0D6QRN6</accession>
<dbReference type="InterPro" id="IPR038408">
    <property type="entry name" value="GNK2_sf"/>
</dbReference>
<dbReference type="FunFam" id="3.30.200.20:FF:000466">
    <property type="entry name" value="Putative LRR receptor-like serine/threonine-protein kinase"/>
    <property type="match status" value="1"/>
</dbReference>
<dbReference type="CDD" id="cd23509">
    <property type="entry name" value="Gnk2-like"/>
    <property type="match status" value="2"/>
</dbReference>
<organism evidence="15">
    <name type="scientific">Araucaria cunninghamii</name>
    <name type="common">Hoop pine</name>
    <name type="synonym">Moreton Bay pine</name>
    <dbReference type="NCBI Taxonomy" id="56994"/>
    <lineage>
        <taxon>Eukaryota</taxon>
        <taxon>Viridiplantae</taxon>
        <taxon>Streptophyta</taxon>
        <taxon>Embryophyta</taxon>
        <taxon>Tracheophyta</taxon>
        <taxon>Spermatophyta</taxon>
        <taxon>Pinopsida</taxon>
        <taxon>Pinidae</taxon>
        <taxon>Conifers II</taxon>
        <taxon>Araucariales</taxon>
        <taxon>Araucariaceae</taxon>
        <taxon>Araucaria</taxon>
    </lineage>
</organism>
<dbReference type="PANTHER" id="PTHR47973">
    <property type="entry name" value="CYSTEINE-RICH RECEPTOR-LIKE PROTEIN KINASE 3"/>
    <property type="match status" value="1"/>
</dbReference>
<feature type="domain" description="Gnk2-homologous" evidence="14">
    <location>
        <begin position="27"/>
        <end position="129"/>
    </location>
</feature>
<feature type="binding site" evidence="9">
    <location>
        <position position="466"/>
    </location>
    <ligand>
        <name>ATP</name>
        <dbReference type="ChEBI" id="CHEBI:30616"/>
    </ligand>
</feature>
<keyword evidence="2" id="KW-0723">Serine/threonine-protein kinase</keyword>
<evidence type="ECO:0000256" key="5">
    <source>
        <dbReference type="ARBA" id="ARBA00022777"/>
    </source>
</evidence>
<feature type="region of interest" description="Disordered" evidence="10">
    <location>
        <begin position="757"/>
        <end position="783"/>
    </location>
</feature>
<dbReference type="GO" id="GO:0004674">
    <property type="term" value="F:protein serine/threonine kinase activity"/>
    <property type="evidence" value="ECO:0007669"/>
    <property type="project" value="UniProtKB-KW"/>
</dbReference>
<evidence type="ECO:0000256" key="8">
    <source>
        <dbReference type="ARBA" id="ARBA00023180"/>
    </source>
</evidence>
<dbReference type="EMBL" id="GCKF01044936">
    <property type="protein sequence ID" value="JAG93997.1"/>
    <property type="molecule type" value="Transcribed_RNA"/>
</dbReference>
<dbReference type="AlphaFoldDB" id="A0A0D6QRN6"/>
<dbReference type="SMART" id="SM00220">
    <property type="entry name" value="S_TKc"/>
    <property type="match status" value="1"/>
</dbReference>
<keyword evidence="4 9" id="KW-0547">Nucleotide-binding</keyword>
<dbReference type="PROSITE" id="PS50011">
    <property type="entry name" value="PROTEIN_KINASE_DOM"/>
    <property type="match status" value="1"/>
</dbReference>
<feature type="region of interest" description="Disordered" evidence="10">
    <location>
        <begin position="339"/>
        <end position="360"/>
    </location>
</feature>
<evidence type="ECO:0000256" key="3">
    <source>
        <dbReference type="ARBA" id="ARBA00022679"/>
    </source>
</evidence>
<dbReference type="PROSITE" id="PS00107">
    <property type="entry name" value="PROTEIN_KINASE_ATP"/>
    <property type="match status" value="1"/>
</dbReference>
<dbReference type="InterPro" id="IPR001245">
    <property type="entry name" value="Ser-Thr/Tyr_kinase_cat_dom"/>
</dbReference>
<evidence type="ECO:0000256" key="9">
    <source>
        <dbReference type="PROSITE-ProRule" id="PRU10141"/>
    </source>
</evidence>
<keyword evidence="3" id="KW-0808">Transferase</keyword>
<evidence type="ECO:0000313" key="15">
    <source>
        <dbReference type="EMBL" id="JAG93997.1"/>
    </source>
</evidence>
<feature type="domain" description="Protein kinase" evidence="13">
    <location>
        <begin position="437"/>
        <end position="708"/>
    </location>
</feature>
<dbReference type="InterPro" id="IPR002902">
    <property type="entry name" value="GNK2"/>
</dbReference>
<evidence type="ECO:0000259" key="13">
    <source>
        <dbReference type="PROSITE" id="PS50011"/>
    </source>
</evidence>
<evidence type="ECO:0000256" key="1">
    <source>
        <dbReference type="ARBA" id="ARBA00002571"/>
    </source>
</evidence>
<keyword evidence="6 9" id="KW-0067">ATP-binding</keyword>
<keyword evidence="8" id="KW-0325">Glycoprotein</keyword>
<dbReference type="Pfam" id="PF07714">
    <property type="entry name" value="PK_Tyr_Ser-Thr"/>
    <property type="match status" value="1"/>
</dbReference>
<proteinExistence type="predicted"/>
<reference evidence="15" key="1">
    <citation type="submission" date="2015-03" db="EMBL/GenBank/DDBJ databases">
        <title>A transcriptome of Araucaria cunninghamii, an australian fine timber species.</title>
        <authorList>
            <person name="Jing Yi C.J.Y."/>
            <person name="Yin San L.Y.S."/>
            <person name="Abdul Karim S.S."/>
            <person name="Wan Azmi N.N."/>
            <person name="Hercus R.R."/>
            <person name="Croft L.L."/>
        </authorList>
    </citation>
    <scope>NUCLEOTIDE SEQUENCE</scope>
    <source>
        <strain evidence="15">MI0301</strain>
        <tissue evidence="15">Leaf</tissue>
    </source>
</reference>
<feature type="compositionally biased region" description="Basic and acidic residues" evidence="10">
    <location>
        <begin position="339"/>
        <end position="355"/>
    </location>
</feature>
<dbReference type="InterPro" id="IPR052059">
    <property type="entry name" value="CR_Ser/Thr_kinase"/>
</dbReference>
<keyword evidence="5" id="KW-0418">Kinase</keyword>
<comment type="function">
    <text evidence="1">Exerts antifungal activity through its carbohydrate-binding specificity.</text>
</comment>
<dbReference type="InterPro" id="IPR008271">
    <property type="entry name" value="Ser/Thr_kinase_AS"/>
</dbReference>
<evidence type="ECO:0008006" key="16">
    <source>
        <dbReference type="Google" id="ProtNLM"/>
    </source>
</evidence>
<protein>
    <recommendedName>
        <fullName evidence="16">Protein kinase domain-containing protein</fullName>
    </recommendedName>
</protein>
<dbReference type="GO" id="GO:0005524">
    <property type="term" value="F:ATP binding"/>
    <property type="evidence" value="ECO:0007669"/>
    <property type="project" value="UniProtKB-UniRule"/>
</dbReference>
<dbReference type="CDD" id="cd14066">
    <property type="entry name" value="STKc_IRAK"/>
    <property type="match status" value="1"/>
</dbReference>
<evidence type="ECO:0000256" key="11">
    <source>
        <dbReference type="SAM" id="Phobius"/>
    </source>
</evidence>
<keyword evidence="12" id="KW-0732">Signal</keyword>
<evidence type="ECO:0000256" key="12">
    <source>
        <dbReference type="SAM" id="SignalP"/>
    </source>
</evidence>
<sequence>MRCRCSYILFHLGFFFVISFALEAASSYKASICNNATTFSNSSRYSSNINTVIDHLRRNPSQTGYNTHSYGQAPNKAYGLLQCIGNISRQNCLDCFQEAKNHLQRYCGHDTGGLVWMDNCFLRYGNYSFISKLDTGNTKYFISGDDVLNDVQSFNATKLILLYNLSTKAFDPTSEGFAAASAKFSSSDTVYGLAQCWRDISTKDCYTCLILAIDLIERCCSGKQGAQAMLGSCTVRYDIYPFLDEYTASASFSPHFSIAPMPTTSSLVASVPSTAALPAMASTADVTQGSPNGTLRPVISKKKSSKKLAIALGIVGGVIVIVIVGGVIVALFKKLKSETSGRPRTQEMEERRDYTPESETAAAPIQELIPNVTERRDYTSESETAAAPIQELIPNVTERRDYTSESETAAAPIQELKLDGQILRWKLKVLKEATENFHEKNKLGKGGSGVVYKGTTKDGKDIAVKKLVPASQPEQENNLFMNELELVANIRHRNIVRICGYCNEGDERMIVYNYLPNKSLDTFLFNPEKRRQLDWEKRYTIILNIASGLRYLHHDLPLRIIHRDIKANNILLDEKLNAVIGDFGLGRPFPEDKSHIQTEPKGTLGYVAPEYLNGRPLTAKADVYSFGLLLLEILSGSRNNGNDPETLLEQTRKLCETGDALNMVDAAVKERCPEEQLLQCIHVGLQCAQEDPASRPTMSDVVENLNKIKVEVQAPIQALGLHNSREDAPLQTSTVTSSPSVFYSHVNETSVTELGFLGTGQSRGSSTNSSLGLGNSGEEAPLS</sequence>
<dbReference type="FunFam" id="1.10.510.10:FF:000384">
    <property type="entry name" value="G-type lectin S-receptor-like serine/threonine-protein kinase"/>
    <property type="match status" value="1"/>
</dbReference>
<dbReference type="Pfam" id="PF01657">
    <property type="entry name" value="Stress-antifung"/>
    <property type="match status" value="2"/>
</dbReference>
<keyword evidence="11" id="KW-0812">Transmembrane</keyword>
<dbReference type="PROSITE" id="PS00108">
    <property type="entry name" value="PROTEIN_KINASE_ST"/>
    <property type="match status" value="1"/>
</dbReference>
<dbReference type="Gene3D" id="3.30.200.20">
    <property type="entry name" value="Phosphorylase Kinase, domain 1"/>
    <property type="match status" value="1"/>
</dbReference>
<name>A0A0D6QRN6_ARACU</name>
<feature type="signal peptide" evidence="12">
    <location>
        <begin position="1"/>
        <end position="21"/>
    </location>
</feature>
<keyword evidence="11" id="KW-0472">Membrane</keyword>
<keyword evidence="7" id="KW-0675">Receptor</keyword>